<feature type="coiled-coil region" evidence="1">
    <location>
        <begin position="156"/>
        <end position="183"/>
    </location>
</feature>
<protein>
    <recommendedName>
        <fullName evidence="4">Histidine kinase</fullName>
    </recommendedName>
</protein>
<accession>A0A951QNB8</accession>
<gene>
    <name evidence="2" type="ORF">KME60_14815</name>
</gene>
<organism evidence="2 3">
    <name type="scientific">Cyanomargarita calcarea GSE-NOS-MK-12-04C</name>
    <dbReference type="NCBI Taxonomy" id="2839659"/>
    <lineage>
        <taxon>Bacteria</taxon>
        <taxon>Bacillati</taxon>
        <taxon>Cyanobacteriota</taxon>
        <taxon>Cyanophyceae</taxon>
        <taxon>Nostocales</taxon>
        <taxon>Cyanomargaritaceae</taxon>
        <taxon>Cyanomargarita</taxon>
    </lineage>
</organism>
<name>A0A951QNB8_9CYAN</name>
<dbReference type="Proteomes" id="UP000729701">
    <property type="component" value="Unassembled WGS sequence"/>
</dbReference>
<evidence type="ECO:0008006" key="4">
    <source>
        <dbReference type="Google" id="ProtNLM"/>
    </source>
</evidence>
<comment type="caution">
    <text evidence="2">The sequence shown here is derived from an EMBL/GenBank/DDBJ whole genome shotgun (WGS) entry which is preliminary data.</text>
</comment>
<dbReference type="Gene3D" id="1.10.287.130">
    <property type="match status" value="1"/>
</dbReference>
<reference evidence="2" key="1">
    <citation type="submission" date="2021-05" db="EMBL/GenBank/DDBJ databases">
        <authorList>
            <person name="Pietrasiak N."/>
            <person name="Ward R."/>
            <person name="Stajich J.E."/>
            <person name="Kurbessoian T."/>
        </authorList>
    </citation>
    <scope>NUCLEOTIDE SEQUENCE</scope>
    <source>
        <strain evidence="2">GSE-NOS-MK-12-04C</strain>
    </source>
</reference>
<sequence length="286" mass="33218">MDIIRNSEQINLQLNSTLQELTLWEIDTEVDSLGYTLAKVFEEEPLMPGIILTRNQSYVGMISRRRFFELMSRPYSLGLFAERPIENLYNFLQPEISVLDENTPIVTATQISLQRTPELVYEPIVVRSESGRHRILDIQQLLLTYSQIQLLTLAQLKQAQEESKILETDLREIQENYVKLVQNEKMILLEQFLTAIPQQINNPINLIAGNVIRTTRYIQELIELISLYQRHYPKPIAEIQTALNKTKLDFLIADLPKLLASMKVSTNNIQQFVRSLRNFLSLDKSE</sequence>
<evidence type="ECO:0000313" key="2">
    <source>
        <dbReference type="EMBL" id="MBW4668656.1"/>
    </source>
</evidence>
<dbReference type="AlphaFoldDB" id="A0A951QNB8"/>
<keyword evidence="1" id="KW-0175">Coiled coil</keyword>
<evidence type="ECO:0000313" key="3">
    <source>
        <dbReference type="Proteomes" id="UP000729701"/>
    </source>
</evidence>
<reference evidence="2" key="2">
    <citation type="journal article" date="2022" name="Microbiol. Resour. Announc.">
        <title>Metagenome Sequencing to Explore Phylogenomics of Terrestrial Cyanobacteria.</title>
        <authorList>
            <person name="Ward R.D."/>
            <person name="Stajich J.E."/>
            <person name="Johansen J.R."/>
            <person name="Huntemann M."/>
            <person name="Clum A."/>
            <person name="Foster B."/>
            <person name="Foster B."/>
            <person name="Roux S."/>
            <person name="Palaniappan K."/>
            <person name="Varghese N."/>
            <person name="Mukherjee S."/>
            <person name="Reddy T.B.K."/>
            <person name="Daum C."/>
            <person name="Copeland A."/>
            <person name="Chen I.A."/>
            <person name="Ivanova N.N."/>
            <person name="Kyrpides N.C."/>
            <person name="Shapiro N."/>
            <person name="Eloe-Fadrosh E.A."/>
            <person name="Pietrasiak N."/>
        </authorList>
    </citation>
    <scope>NUCLEOTIDE SEQUENCE</scope>
    <source>
        <strain evidence="2">GSE-NOS-MK-12-04C</strain>
    </source>
</reference>
<dbReference type="EMBL" id="JAHHGZ010000014">
    <property type="protein sequence ID" value="MBW4668656.1"/>
    <property type="molecule type" value="Genomic_DNA"/>
</dbReference>
<proteinExistence type="predicted"/>
<evidence type="ECO:0000256" key="1">
    <source>
        <dbReference type="SAM" id="Coils"/>
    </source>
</evidence>